<proteinExistence type="predicted"/>
<comment type="caution">
    <text evidence="1">The sequence shown here is derived from an EMBL/GenBank/DDBJ whole genome shotgun (WGS) entry which is preliminary data.</text>
</comment>
<organism evidence="1 2">
    <name type="scientific">Hymenobacter humi</name>
    <dbReference type="NCBI Taxonomy" id="1411620"/>
    <lineage>
        <taxon>Bacteria</taxon>
        <taxon>Pseudomonadati</taxon>
        <taxon>Bacteroidota</taxon>
        <taxon>Cytophagia</taxon>
        <taxon>Cytophagales</taxon>
        <taxon>Hymenobacteraceae</taxon>
        <taxon>Hymenobacter</taxon>
    </lineage>
</organism>
<dbReference type="EMBL" id="JBHTEK010000001">
    <property type="protein sequence ID" value="MFC7669740.1"/>
    <property type="molecule type" value="Genomic_DNA"/>
</dbReference>
<keyword evidence="2" id="KW-1185">Reference proteome</keyword>
<reference evidence="2" key="1">
    <citation type="journal article" date="2019" name="Int. J. Syst. Evol. Microbiol.">
        <title>The Global Catalogue of Microorganisms (GCM) 10K type strain sequencing project: providing services to taxonomists for standard genome sequencing and annotation.</title>
        <authorList>
            <consortium name="The Broad Institute Genomics Platform"/>
            <consortium name="The Broad Institute Genome Sequencing Center for Infectious Disease"/>
            <person name="Wu L."/>
            <person name="Ma J."/>
        </authorList>
    </citation>
    <scope>NUCLEOTIDE SEQUENCE [LARGE SCALE GENOMIC DNA]</scope>
    <source>
        <strain evidence="2">JCM 19635</strain>
    </source>
</reference>
<protein>
    <submittedName>
        <fullName evidence="1">Uncharacterized protein</fullName>
    </submittedName>
</protein>
<evidence type="ECO:0000313" key="1">
    <source>
        <dbReference type="EMBL" id="MFC7669740.1"/>
    </source>
</evidence>
<sequence length="380" mass="43710">MKFTLTIDALALQLASTSDTLKNLAFSNEYIISKYALKGNVYEINKGLLLRKVQKLEKYYMYSFEVWADNVYVANLSTNCRQYGKAGSIKLEFQNSVFYSRPGWLHYLRQIEQHLPLSFVSVSYLEIAFDFQAATALLPQLSNMYRHSTFIQHNPNPQFGPMRGRLHCSLLSGKTYVFGAGVKGKDASGKQVVVYNKTTEIIEKSGKDYINDYYRANGFDMSLDVERVEVKLSSKYMSKHLIYLEDLTNFDTMGNIFRVSVGDTFKFRLLGSVTYDANRNKKTATVALIEFQQFSDAPLYLKPVYANDDATDNRKRTEAKTVVWRYVTYGKSQDLDHLDYIRTDVKAPGGSDWTCLFRKYAHEFHGTPTPERMARIDYFS</sequence>
<evidence type="ECO:0000313" key="2">
    <source>
        <dbReference type="Proteomes" id="UP001596513"/>
    </source>
</evidence>
<name>A0ABW2U8C3_9BACT</name>
<accession>A0ABW2U8C3</accession>
<gene>
    <name evidence="1" type="ORF">ACFQT0_22005</name>
</gene>
<dbReference type="RefSeq" id="WP_380205222.1">
    <property type="nucleotide sequence ID" value="NZ_JBHTEK010000001.1"/>
</dbReference>
<dbReference type="Proteomes" id="UP001596513">
    <property type="component" value="Unassembled WGS sequence"/>
</dbReference>